<dbReference type="PROSITE" id="PS00371">
    <property type="entry name" value="PTS_EIIA_TYPE_1_HIS"/>
    <property type="match status" value="1"/>
</dbReference>
<feature type="domain" description="PTS EIIA type-1" evidence="7">
    <location>
        <begin position="36"/>
        <end position="140"/>
    </location>
</feature>
<keyword evidence="2" id="KW-0813">Transport</keyword>
<evidence type="ECO:0000256" key="6">
    <source>
        <dbReference type="ARBA" id="ARBA00022777"/>
    </source>
</evidence>
<dbReference type="GO" id="GO:0016301">
    <property type="term" value="F:kinase activity"/>
    <property type="evidence" value="ECO:0007669"/>
    <property type="project" value="UniProtKB-KW"/>
</dbReference>
<dbReference type="PANTHER" id="PTHR45008">
    <property type="entry name" value="PTS SYSTEM GLUCOSE-SPECIFIC EIIA COMPONENT"/>
    <property type="match status" value="1"/>
</dbReference>
<dbReference type="NCBIfam" id="TIGR00830">
    <property type="entry name" value="PTBA"/>
    <property type="match status" value="1"/>
</dbReference>
<dbReference type="EMBL" id="VULP01000001">
    <property type="protein sequence ID" value="MSU80854.1"/>
    <property type="molecule type" value="Genomic_DNA"/>
</dbReference>
<dbReference type="FunFam" id="2.70.70.10:FF:000001">
    <property type="entry name" value="PTS system glucose-specific IIA component"/>
    <property type="match status" value="1"/>
</dbReference>
<dbReference type="RefSeq" id="WP_154580249.1">
    <property type="nucleotide sequence ID" value="NZ_JAHLPL010000006.1"/>
</dbReference>
<evidence type="ECO:0000313" key="8">
    <source>
        <dbReference type="EMBL" id="MSU80854.1"/>
    </source>
</evidence>
<dbReference type="Pfam" id="PF00358">
    <property type="entry name" value="PTS_EIIA_1"/>
    <property type="match status" value="1"/>
</dbReference>
<dbReference type="PROSITE" id="PS51093">
    <property type="entry name" value="PTS_EIIA_TYPE_1"/>
    <property type="match status" value="1"/>
</dbReference>
<evidence type="ECO:0000256" key="4">
    <source>
        <dbReference type="ARBA" id="ARBA00022679"/>
    </source>
</evidence>
<evidence type="ECO:0000256" key="5">
    <source>
        <dbReference type="ARBA" id="ARBA00022683"/>
    </source>
</evidence>
<dbReference type="GO" id="GO:0009401">
    <property type="term" value="P:phosphoenolpyruvate-dependent sugar phosphotransferase system"/>
    <property type="evidence" value="ECO:0007669"/>
    <property type="project" value="UniProtKB-KW"/>
</dbReference>
<evidence type="ECO:0000256" key="2">
    <source>
        <dbReference type="ARBA" id="ARBA00022448"/>
    </source>
</evidence>
<reference evidence="8 9" key="1">
    <citation type="submission" date="2019-08" db="EMBL/GenBank/DDBJ databases">
        <title>In-depth cultivation of the pig gut microbiome towards novel bacterial diversity and tailored functional studies.</title>
        <authorList>
            <person name="Wylensek D."/>
            <person name="Hitch T.C.A."/>
            <person name="Clavel T."/>
        </authorList>
    </citation>
    <scope>NUCLEOTIDE SEQUENCE [LARGE SCALE GENOMIC DNA]</scope>
    <source>
        <strain evidence="8 9">BSM-383-APC-4H</strain>
    </source>
</reference>
<dbReference type="GO" id="GO:0005737">
    <property type="term" value="C:cytoplasm"/>
    <property type="evidence" value="ECO:0007669"/>
    <property type="project" value="UniProtKB-SubCell"/>
</dbReference>
<evidence type="ECO:0000313" key="9">
    <source>
        <dbReference type="Proteomes" id="UP000433359"/>
    </source>
</evidence>
<proteinExistence type="predicted"/>
<comment type="subcellular location">
    <subcellularLocation>
        <location evidence="1">Cytoplasm</location>
    </subcellularLocation>
</comment>
<keyword evidence="6" id="KW-0418">Kinase</keyword>
<organism evidence="8 9">
    <name type="scientific">Anaerobutyricum soehngenii</name>
    <dbReference type="NCBI Taxonomy" id="105843"/>
    <lineage>
        <taxon>Bacteria</taxon>
        <taxon>Bacillati</taxon>
        <taxon>Bacillota</taxon>
        <taxon>Clostridia</taxon>
        <taxon>Lachnospirales</taxon>
        <taxon>Lachnospiraceae</taxon>
        <taxon>Anaerobutyricum</taxon>
    </lineage>
</organism>
<sequence>MLGFFRGKGKRKENKKENIIYTPCKGTVVPITEVPDPVFSEKVLGDGFAVIPAEGKIYAPTDGEVTLVFDTLHAVGMTSSMGTEILIHIGLDTVTLGGEPFTAHVVVGDKVKKGDLLVEVNLDKIKAAGLNSITPVLISNTDTYDKISLQKEGDVLFDEAVLKIL</sequence>
<dbReference type="InterPro" id="IPR050890">
    <property type="entry name" value="PTS_EIIA_component"/>
</dbReference>
<dbReference type="Gene3D" id="2.70.70.10">
    <property type="entry name" value="Glucose Permease (Domain IIA)"/>
    <property type="match status" value="1"/>
</dbReference>
<dbReference type="PANTHER" id="PTHR45008:SF1">
    <property type="entry name" value="PTS SYSTEM GLUCOSE-SPECIFIC EIIA COMPONENT"/>
    <property type="match status" value="1"/>
</dbReference>
<dbReference type="Proteomes" id="UP000433359">
    <property type="component" value="Unassembled WGS sequence"/>
</dbReference>
<protein>
    <submittedName>
        <fullName evidence="8">PTS glucose transporter subunit IIA</fullName>
    </submittedName>
</protein>
<name>A0A6N7YBF8_9FIRM</name>
<keyword evidence="4" id="KW-0808">Transferase</keyword>
<dbReference type="SUPFAM" id="SSF51261">
    <property type="entry name" value="Duplicated hybrid motif"/>
    <property type="match status" value="1"/>
</dbReference>
<evidence type="ECO:0000259" key="7">
    <source>
        <dbReference type="PROSITE" id="PS51093"/>
    </source>
</evidence>
<comment type="caution">
    <text evidence="8">The sequence shown here is derived from an EMBL/GenBank/DDBJ whole genome shotgun (WGS) entry which is preliminary data.</text>
</comment>
<dbReference type="AlphaFoldDB" id="A0A6N7YBF8"/>
<gene>
    <name evidence="8" type="ORF">FYJ25_00390</name>
</gene>
<evidence type="ECO:0000256" key="3">
    <source>
        <dbReference type="ARBA" id="ARBA00022597"/>
    </source>
</evidence>
<accession>A0A6N7YBF8</accession>
<keyword evidence="5" id="KW-0598">Phosphotransferase system</keyword>
<keyword evidence="3 8" id="KW-0762">Sugar transport</keyword>
<dbReference type="InterPro" id="IPR011055">
    <property type="entry name" value="Dup_hybrid_motif"/>
</dbReference>
<dbReference type="InterPro" id="IPR001127">
    <property type="entry name" value="PTS_EIIA_1_perm"/>
</dbReference>
<evidence type="ECO:0000256" key="1">
    <source>
        <dbReference type="ARBA" id="ARBA00004496"/>
    </source>
</evidence>